<organism evidence="2 3">
    <name type="scientific">Paraburkholderia graminis (strain ATCC 700544 / DSM 17151 / LMG 18924 / NCIMB 13744 / C4D1M)</name>
    <dbReference type="NCBI Taxonomy" id="396598"/>
    <lineage>
        <taxon>Bacteria</taxon>
        <taxon>Pseudomonadati</taxon>
        <taxon>Pseudomonadota</taxon>
        <taxon>Betaproteobacteria</taxon>
        <taxon>Burkholderiales</taxon>
        <taxon>Burkholderiaceae</taxon>
        <taxon>Paraburkholderia</taxon>
    </lineage>
</organism>
<sequence>MTEAAGDTQTPRAMLDAWRERGADRVDPSRFRFIDALERRAAAQCGETRRVLDERLAVLLDAYARQIAAAERDACDAMKTDNAARTAESTTGAGPLVQLIAELQSASQHRERNHTAYPELPELDYFRQTWAKVRTDKQLRQSLQPAPGNAGPLNSSSLVHRSLSLMRELSPGYLKQFLSYVDALSWIEQLNGGAPPSKEPPRAATGGKGGRGKTR</sequence>
<dbReference type="AlphaFoldDB" id="B1G0K9"/>
<proteinExistence type="predicted"/>
<evidence type="ECO:0000313" key="2">
    <source>
        <dbReference type="EMBL" id="EDT10090.1"/>
    </source>
</evidence>
<gene>
    <name evidence="2" type="ORF">BgramDRAFT_2896</name>
</gene>
<dbReference type="EMBL" id="ABLD01000007">
    <property type="protein sequence ID" value="EDT10090.1"/>
    <property type="molecule type" value="Genomic_DNA"/>
</dbReference>
<dbReference type="RefSeq" id="WP_006049457.1">
    <property type="nucleotide sequence ID" value="NZ_ABLD01000007.1"/>
</dbReference>
<feature type="region of interest" description="Disordered" evidence="1">
    <location>
        <begin position="190"/>
        <end position="215"/>
    </location>
</feature>
<evidence type="ECO:0000313" key="3">
    <source>
        <dbReference type="Proteomes" id="UP000005045"/>
    </source>
</evidence>
<dbReference type="Pfam" id="PF11445">
    <property type="entry name" value="DUF2894"/>
    <property type="match status" value="1"/>
</dbReference>
<evidence type="ECO:0000256" key="1">
    <source>
        <dbReference type="SAM" id="MobiDB-lite"/>
    </source>
</evidence>
<name>B1G0K9_PARG4</name>
<accession>B1G0K9</accession>
<comment type="caution">
    <text evidence="2">The sequence shown here is derived from an EMBL/GenBank/DDBJ whole genome shotgun (WGS) entry which is preliminary data.</text>
</comment>
<evidence type="ECO:0008006" key="4">
    <source>
        <dbReference type="Google" id="ProtNLM"/>
    </source>
</evidence>
<dbReference type="InterPro" id="IPR021549">
    <property type="entry name" value="DUF2894"/>
</dbReference>
<keyword evidence="3" id="KW-1185">Reference proteome</keyword>
<reference evidence="2 3" key="1">
    <citation type="submission" date="2008-03" db="EMBL/GenBank/DDBJ databases">
        <title>Sequencing of the draft genome and assembly of Burkholderia graminis C4D1M.</title>
        <authorList>
            <consortium name="US DOE Joint Genome Institute (JGI-PGF)"/>
            <person name="Copeland A."/>
            <person name="Lucas S."/>
            <person name="Lapidus A."/>
            <person name="Glavina del Rio T."/>
            <person name="Dalin E."/>
            <person name="Tice H."/>
            <person name="Bruce D."/>
            <person name="Goodwin L."/>
            <person name="Pitluck S."/>
            <person name="Larimer F."/>
            <person name="Land M.L."/>
            <person name="Hauser L."/>
            <person name="Tiedje J."/>
            <person name="Richardson P."/>
        </authorList>
    </citation>
    <scope>NUCLEOTIDE SEQUENCE [LARGE SCALE GENOMIC DNA]</scope>
    <source>
        <strain evidence="3">ATCC 700544 / DSM 17151 / LMG 18924 / NCIMB 13744 / C4D1M</strain>
    </source>
</reference>
<protein>
    <recommendedName>
        <fullName evidence="4">DUF2894 domain-containing protein</fullName>
    </recommendedName>
</protein>
<dbReference type="OrthoDB" id="6025757at2"/>
<dbReference type="Proteomes" id="UP000005045">
    <property type="component" value="Unassembled WGS sequence"/>
</dbReference>